<dbReference type="Gene3D" id="3.30.160.60">
    <property type="entry name" value="Classic Zinc Finger"/>
    <property type="match status" value="8"/>
</dbReference>
<evidence type="ECO:0000256" key="12">
    <source>
        <dbReference type="SAM" id="MobiDB-lite"/>
    </source>
</evidence>
<dbReference type="InterPro" id="IPR013087">
    <property type="entry name" value="Znf_C2H2_type"/>
</dbReference>
<keyword evidence="3" id="KW-0479">Metal-binding</keyword>
<evidence type="ECO:0000256" key="8">
    <source>
        <dbReference type="ARBA" id="ARBA00023125"/>
    </source>
</evidence>
<dbReference type="FunFam" id="3.30.160.60:FF:001601">
    <property type="entry name" value="Uncharacterized protein, isoform A"/>
    <property type="match status" value="1"/>
</dbReference>
<dbReference type="PANTHER" id="PTHR16515:SF49">
    <property type="entry name" value="GASTRULA ZINC FINGER PROTEIN XLCGF49.1-LIKE-RELATED"/>
    <property type="match status" value="1"/>
</dbReference>
<keyword evidence="5 11" id="KW-0863">Zinc-finger</keyword>
<comment type="similarity">
    <text evidence="2">Belongs to the krueppel C2H2-type zinc-finger protein family.</text>
</comment>
<dbReference type="GO" id="GO:0000122">
    <property type="term" value="P:negative regulation of transcription by RNA polymerase II"/>
    <property type="evidence" value="ECO:0007669"/>
    <property type="project" value="UniProtKB-ARBA"/>
</dbReference>
<dbReference type="PROSITE" id="PS00028">
    <property type="entry name" value="ZINC_FINGER_C2H2_1"/>
    <property type="match status" value="7"/>
</dbReference>
<name>A0A7M5V395_9CNID</name>
<evidence type="ECO:0000256" key="11">
    <source>
        <dbReference type="PROSITE-ProRule" id="PRU00042"/>
    </source>
</evidence>
<feature type="compositionally biased region" description="Basic residues" evidence="12">
    <location>
        <begin position="130"/>
        <end position="141"/>
    </location>
</feature>
<evidence type="ECO:0000256" key="5">
    <source>
        <dbReference type="ARBA" id="ARBA00022771"/>
    </source>
</evidence>
<keyword evidence="6" id="KW-0862">Zinc</keyword>
<evidence type="ECO:0000256" key="6">
    <source>
        <dbReference type="ARBA" id="ARBA00022833"/>
    </source>
</evidence>
<dbReference type="FunFam" id="3.30.160.60:FF:003421">
    <property type="entry name" value="Si:dkey-7i4.10"/>
    <property type="match status" value="1"/>
</dbReference>
<reference evidence="14" key="1">
    <citation type="submission" date="2021-01" db="UniProtKB">
        <authorList>
            <consortium name="EnsemblMetazoa"/>
        </authorList>
    </citation>
    <scope>IDENTIFICATION</scope>
</reference>
<evidence type="ECO:0000256" key="4">
    <source>
        <dbReference type="ARBA" id="ARBA00022737"/>
    </source>
</evidence>
<keyword evidence="15" id="KW-1185">Reference proteome</keyword>
<keyword evidence="9" id="KW-0804">Transcription</keyword>
<dbReference type="Pfam" id="PF00096">
    <property type="entry name" value="zf-C2H2"/>
    <property type="match status" value="6"/>
</dbReference>
<dbReference type="PANTHER" id="PTHR16515">
    <property type="entry name" value="PR DOMAIN ZINC FINGER PROTEIN"/>
    <property type="match status" value="1"/>
</dbReference>
<dbReference type="InterPro" id="IPR022755">
    <property type="entry name" value="Znf_C2H2_jaz"/>
</dbReference>
<feature type="domain" description="C2H2-type" evidence="13">
    <location>
        <begin position="366"/>
        <end position="394"/>
    </location>
</feature>
<evidence type="ECO:0000256" key="9">
    <source>
        <dbReference type="ARBA" id="ARBA00023163"/>
    </source>
</evidence>
<protein>
    <recommendedName>
        <fullName evidence="13">C2H2-type domain-containing protein</fullName>
    </recommendedName>
</protein>
<dbReference type="Pfam" id="PF13912">
    <property type="entry name" value="zf-C2H2_6"/>
    <property type="match status" value="1"/>
</dbReference>
<dbReference type="AlphaFoldDB" id="A0A7M5V395"/>
<keyword evidence="10" id="KW-0539">Nucleus</keyword>
<dbReference type="InterPro" id="IPR050331">
    <property type="entry name" value="Zinc_finger"/>
</dbReference>
<evidence type="ECO:0000256" key="10">
    <source>
        <dbReference type="ARBA" id="ARBA00023242"/>
    </source>
</evidence>
<dbReference type="GO" id="GO:0003677">
    <property type="term" value="F:DNA binding"/>
    <property type="evidence" value="ECO:0007669"/>
    <property type="project" value="UniProtKB-KW"/>
</dbReference>
<keyword evidence="8" id="KW-0238">DNA-binding</keyword>
<keyword evidence="7" id="KW-0805">Transcription regulation</keyword>
<dbReference type="GO" id="GO:0008270">
    <property type="term" value="F:zinc ion binding"/>
    <property type="evidence" value="ECO:0007669"/>
    <property type="project" value="UniProtKB-KW"/>
</dbReference>
<dbReference type="InterPro" id="IPR036236">
    <property type="entry name" value="Znf_C2H2_sf"/>
</dbReference>
<dbReference type="EnsemblMetazoa" id="CLYHEMT002815.1">
    <property type="protein sequence ID" value="CLYHEMP002815.1"/>
    <property type="gene ID" value="CLYHEMG002815"/>
</dbReference>
<comment type="subcellular location">
    <subcellularLocation>
        <location evidence="1">Nucleus</location>
    </subcellularLocation>
</comment>
<dbReference type="FunFam" id="3.30.160.60:FF:000454">
    <property type="entry name" value="Zinc finger protein 624"/>
    <property type="match status" value="1"/>
</dbReference>
<evidence type="ECO:0000256" key="3">
    <source>
        <dbReference type="ARBA" id="ARBA00022723"/>
    </source>
</evidence>
<evidence type="ECO:0000313" key="14">
    <source>
        <dbReference type="EnsemblMetazoa" id="CLYHEMP002815.1"/>
    </source>
</evidence>
<feature type="domain" description="C2H2-type" evidence="13">
    <location>
        <begin position="338"/>
        <end position="365"/>
    </location>
</feature>
<accession>A0A7M5V395</accession>
<feature type="domain" description="C2H2-type" evidence="13">
    <location>
        <begin position="169"/>
        <end position="196"/>
    </location>
</feature>
<sequence>MDYEMENIVNISNNDGFESPIKLSFDINNDGNFIGSCQITIETIKSKLEFMDRLGNSFLFKPNEVVEESLRPKADFKKNNRLGLGEEIEVEWEVDEQIYKLALREEEEVEPDDENVYLSNEIVKVEESKKSKHKQKPKRLKNKVDPDTKKVNLDDAENDQIEESKESNFECRVCGKSFTRKSSRTQHENGHNRKPKVFKCQECGKELASKSKLNIHIKTHTGEKPFECQECGKRFVRKDNLKDHVKLHSDDKPFKCKICIKSYVRNYDLKRHMATHTDDKSFYCELCGKGFAEENHLQDHIARHSMDRPFKCQVCGKAFPRNYDLTKHSKTHTDEKPFKCELCGKEFRNSDTLRNHLIIHTDEKAFECDVCGKALSNLRTLKRHIQMTHLNDTVKSKETSE</sequence>
<dbReference type="FunFam" id="3.30.160.60:FF:001465">
    <property type="entry name" value="Zinc finger protein 560"/>
    <property type="match status" value="1"/>
</dbReference>
<evidence type="ECO:0000256" key="2">
    <source>
        <dbReference type="ARBA" id="ARBA00006991"/>
    </source>
</evidence>
<keyword evidence="4" id="KW-0677">Repeat</keyword>
<dbReference type="FunFam" id="3.30.160.60:FF:000608">
    <property type="entry name" value="zinc finger protein 286A isoform X1"/>
    <property type="match status" value="1"/>
</dbReference>
<dbReference type="FunFam" id="3.30.160.60:FF:000446">
    <property type="entry name" value="Zinc finger protein"/>
    <property type="match status" value="1"/>
</dbReference>
<evidence type="ECO:0000313" key="15">
    <source>
        <dbReference type="Proteomes" id="UP000594262"/>
    </source>
</evidence>
<feature type="domain" description="C2H2-type" evidence="13">
    <location>
        <begin position="310"/>
        <end position="337"/>
    </location>
</feature>
<feature type="domain" description="C2H2-type" evidence="13">
    <location>
        <begin position="226"/>
        <end position="253"/>
    </location>
</feature>
<evidence type="ECO:0000256" key="7">
    <source>
        <dbReference type="ARBA" id="ARBA00023015"/>
    </source>
</evidence>
<proteinExistence type="inferred from homology"/>
<dbReference type="SMART" id="SM00355">
    <property type="entry name" value="ZnF_C2H2"/>
    <property type="match status" value="8"/>
</dbReference>
<dbReference type="Pfam" id="PF12171">
    <property type="entry name" value="zf-C2H2_jaz"/>
    <property type="match status" value="1"/>
</dbReference>
<dbReference type="Proteomes" id="UP000594262">
    <property type="component" value="Unplaced"/>
</dbReference>
<dbReference type="OrthoDB" id="10055750at2759"/>
<evidence type="ECO:0000259" key="13">
    <source>
        <dbReference type="PROSITE" id="PS50157"/>
    </source>
</evidence>
<feature type="region of interest" description="Disordered" evidence="12">
    <location>
        <begin position="127"/>
        <end position="161"/>
    </location>
</feature>
<feature type="domain" description="C2H2-type" evidence="13">
    <location>
        <begin position="198"/>
        <end position="225"/>
    </location>
</feature>
<dbReference type="PROSITE" id="PS50157">
    <property type="entry name" value="ZINC_FINGER_C2H2_2"/>
    <property type="match status" value="8"/>
</dbReference>
<feature type="domain" description="C2H2-type" evidence="13">
    <location>
        <begin position="282"/>
        <end position="309"/>
    </location>
</feature>
<organism evidence="14 15">
    <name type="scientific">Clytia hemisphaerica</name>
    <dbReference type="NCBI Taxonomy" id="252671"/>
    <lineage>
        <taxon>Eukaryota</taxon>
        <taxon>Metazoa</taxon>
        <taxon>Cnidaria</taxon>
        <taxon>Hydrozoa</taxon>
        <taxon>Hydroidolina</taxon>
        <taxon>Leptothecata</taxon>
        <taxon>Obeliida</taxon>
        <taxon>Clytiidae</taxon>
        <taxon>Clytia</taxon>
    </lineage>
</organism>
<evidence type="ECO:0000256" key="1">
    <source>
        <dbReference type="ARBA" id="ARBA00004123"/>
    </source>
</evidence>
<feature type="compositionally biased region" description="Basic and acidic residues" evidence="12">
    <location>
        <begin position="142"/>
        <end position="153"/>
    </location>
</feature>
<dbReference type="SUPFAM" id="SSF57667">
    <property type="entry name" value="beta-beta-alpha zinc fingers"/>
    <property type="match status" value="5"/>
</dbReference>
<feature type="domain" description="C2H2-type" evidence="13">
    <location>
        <begin position="254"/>
        <end position="281"/>
    </location>
</feature>
<dbReference type="GO" id="GO:0005634">
    <property type="term" value="C:nucleus"/>
    <property type="evidence" value="ECO:0007669"/>
    <property type="project" value="UniProtKB-SubCell"/>
</dbReference>